<evidence type="ECO:0000256" key="1">
    <source>
        <dbReference type="ARBA" id="ARBA00008760"/>
    </source>
</evidence>
<evidence type="ECO:0000313" key="5">
    <source>
        <dbReference type="EMBL" id="KAL1841808.1"/>
    </source>
</evidence>
<dbReference type="EMBL" id="JAZGSY010000063">
    <property type="protein sequence ID" value="KAL1841808.1"/>
    <property type="molecule type" value="Genomic_DNA"/>
</dbReference>
<dbReference type="PANTHER" id="PTHR13528:SF2">
    <property type="entry name" value="LARGE RIBOSOMAL SUBUNIT PROTEIN BL28M"/>
    <property type="match status" value="1"/>
</dbReference>
<reference evidence="5 6" key="1">
    <citation type="journal article" date="2024" name="Commun. Biol.">
        <title>Comparative genomic analysis of thermophilic fungi reveals convergent evolutionary adaptations and gene losses.</title>
        <authorList>
            <person name="Steindorff A.S."/>
            <person name="Aguilar-Pontes M.V."/>
            <person name="Robinson A.J."/>
            <person name="Andreopoulos B."/>
            <person name="LaButti K."/>
            <person name="Kuo A."/>
            <person name="Mondo S."/>
            <person name="Riley R."/>
            <person name="Otillar R."/>
            <person name="Haridas S."/>
            <person name="Lipzen A."/>
            <person name="Grimwood J."/>
            <person name="Schmutz J."/>
            <person name="Clum A."/>
            <person name="Reid I.D."/>
            <person name="Moisan M.C."/>
            <person name="Butler G."/>
            <person name="Nguyen T.T.M."/>
            <person name="Dewar K."/>
            <person name="Conant G."/>
            <person name="Drula E."/>
            <person name="Henrissat B."/>
            <person name="Hansel C."/>
            <person name="Singer S."/>
            <person name="Hutchinson M.I."/>
            <person name="de Vries R.P."/>
            <person name="Natvig D.O."/>
            <person name="Powell A.J."/>
            <person name="Tsang A."/>
            <person name="Grigoriev I.V."/>
        </authorList>
    </citation>
    <scope>NUCLEOTIDE SEQUENCE [LARGE SCALE GENOMIC DNA]</scope>
    <source>
        <strain evidence="5 6">CBS 620.91</strain>
    </source>
</reference>
<dbReference type="InterPro" id="IPR026569">
    <property type="entry name" value="Ribosomal_bL28"/>
</dbReference>
<evidence type="ECO:0000313" key="6">
    <source>
        <dbReference type="Proteomes" id="UP001583172"/>
    </source>
</evidence>
<proteinExistence type="inferred from homology"/>
<gene>
    <name evidence="5" type="ORF">VTJ49DRAFT_6561</name>
</gene>
<keyword evidence="6" id="KW-1185">Reference proteome</keyword>
<feature type="compositionally biased region" description="Polar residues" evidence="4">
    <location>
        <begin position="44"/>
        <end position="56"/>
    </location>
</feature>
<feature type="region of interest" description="Disordered" evidence="4">
    <location>
        <begin position="27"/>
        <end position="74"/>
    </location>
</feature>
<evidence type="ECO:0000256" key="3">
    <source>
        <dbReference type="ARBA" id="ARBA00023274"/>
    </source>
</evidence>
<accession>A0ABR3VIU1</accession>
<protein>
    <submittedName>
        <fullName evidence="5">Uncharacterized protein</fullName>
    </submittedName>
</protein>
<dbReference type="SUPFAM" id="SSF143800">
    <property type="entry name" value="L28p-like"/>
    <property type="match status" value="1"/>
</dbReference>
<feature type="region of interest" description="Disordered" evidence="4">
    <location>
        <begin position="209"/>
        <end position="233"/>
    </location>
</feature>
<dbReference type="Pfam" id="PF00830">
    <property type="entry name" value="Ribosomal_L28"/>
    <property type="match status" value="1"/>
</dbReference>
<dbReference type="InterPro" id="IPR034704">
    <property type="entry name" value="Ribosomal_bL28/bL31-like_sf"/>
</dbReference>
<feature type="compositionally biased region" description="Basic and acidic residues" evidence="4">
    <location>
        <begin position="209"/>
        <end position="218"/>
    </location>
</feature>
<keyword evidence="3" id="KW-0687">Ribonucleoprotein</keyword>
<feature type="compositionally biased region" description="Low complexity" evidence="4">
    <location>
        <begin position="27"/>
        <end position="38"/>
    </location>
</feature>
<keyword evidence="2" id="KW-0689">Ribosomal protein</keyword>
<dbReference type="PANTHER" id="PTHR13528">
    <property type="entry name" value="39S RIBOSOMAL PROTEIN L28, MITOCHONDRIAL"/>
    <property type="match status" value="1"/>
</dbReference>
<organism evidence="5 6">
    <name type="scientific">Humicola insolens</name>
    <name type="common">Soft-rot fungus</name>
    <dbReference type="NCBI Taxonomy" id="85995"/>
    <lineage>
        <taxon>Eukaryota</taxon>
        <taxon>Fungi</taxon>
        <taxon>Dikarya</taxon>
        <taxon>Ascomycota</taxon>
        <taxon>Pezizomycotina</taxon>
        <taxon>Sordariomycetes</taxon>
        <taxon>Sordariomycetidae</taxon>
        <taxon>Sordariales</taxon>
        <taxon>Chaetomiaceae</taxon>
        <taxon>Mycothermus</taxon>
    </lineage>
</organism>
<dbReference type="Gene3D" id="2.30.170.40">
    <property type="entry name" value="Ribosomal protein L28/L24"/>
    <property type="match status" value="1"/>
</dbReference>
<name>A0ABR3VIU1_HUMIN</name>
<dbReference type="Proteomes" id="UP001583172">
    <property type="component" value="Unassembled WGS sequence"/>
</dbReference>
<comment type="similarity">
    <text evidence="1">Belongs to the bacterial ribosomal protein bL28 family.</text>
</comment>
<evidence type="ECO:0000256" key="4">
    <source>
        <dbReference type="SAM" id="MobiDB-lite"/>
    </source>
</evidence>
<sequence length="270" mass="30125">MPPTLALQGCCLRAARPTPGLVHILTPASSTTLTTRTPPIRPSDSLTTPRPFTTSAPAPYKQPGVPGSDLPIPSVSGKIPEMPPYPYGPRQVYHQSNKGLYGSSRIQFGNHVSEKHGVKARRTWRPNVHRKRLWSDSLGVFVTTRVTTRVLRTIDKVGGLDEYLLGCKPQRVKDLGPWGWRLRWRIMQTPAIQERLNRERVALGLPPKDYDALRRDAEQPLPDGTPAGEPLMAETDKMLAEESEFQLNTDEAEAAEAAKDHFMKEEKPAR</sequence>
<dbReference type="InterPro" id="IPR037147">
    <property type="entry name" value="Ribosomal_bL28_sf"/>
</dbReference>
<comment type="caution">
    <text evidence="5">The sequence shown here is derived from an EMBL/GenBank/DDBJ whole genome shotgun (WGS) entry which is preliminary data.</text>
</comment>
<evidence type="ECO:0000256" key="2">
    <source>
        <dbReference type="ARBA" id="ARBA00022980"/>
    </source>
</evidence>